<dbReference type="RefSeq" id="WP_273936381.1">
    <property type="nucleotide sequence ID" value="NZ_CP097263.1"/>
</dbReference>
<protein>
    <submittedName>
        <fullName evidence="2">Uncharacterized protein</fullName>
    </submittedName>
</protein>
<evidence type="ECO:0000313" key="3">
    <source>
        <dbReference type="Proteomes" id="UP001589810"/>
    </source>
</evidence>
<proteinExistence type="predicted"/>
<reference evidence="2 3" key="1">
    <citation type="submission" date="2024-09" db="EMBL/GenBank/DDBJ databases">
        <authorList>
            <person name="Sun Q."/>
            <person name="Mori K."/>
        </authorList>
    </citation>
    <scope>NUCLEOTIDE SEQUENCE [LARGE SCALE GENOMIC DNA]</scope>
    <source>
        <strain evidence="2 3">TBRC 1432</strain>
    </source>
</reference>
<keyword evidence="1" id="KW-0812">Transmembrane</keyword>
<sequence length="145" mass="16176">MTMQLPRVETPHGLRPNGIVRTTGWLQIGRTPISSGLWAVLAGFFLTVPFGSSWLPFLAAALAFAGWKVWVRRLRPASRVVNLDAKPATELWPGEWVRLYGTAGPVGEVEELEVDNAGRLRVWLHGDHQLPLPPGLWVRPVELRD</sequence>
<accession>A0ABV6MXR6</accession>
<name>A0ABV6MXR6_9PSEU</name>
<organism evidence="2 3">
    <name type="scientific">Kutzneria chonburiensis</name>
    <dbReference type="NCBI Taxonomy" id="1483604"/>
    <lineage>
        <taxon>Bacteria</taxon>
        <taxon>Bacillati</taxon>
        <taxon>Actinomycetota</taxon>
        <taxon>Actinomycetes</taxon>
        <taxon>Pseudonocardiales</taxon>
        <taxon>Pseudonocardiaceae</taxon>
        <taxon>Kutzneria</taxon>
    </lineage>
</organism>
<comment type="caution">
    <text evidence="2">The sequence shown here is derived from an EMBL/GenBank/DDBJ whole genome shotgun (WGS) entry which is preliminary data.</text>
</comment>
<feature type="transmembrane region" description="Helical" evidence="1">
    <location>
        <begin position="37"/>
        <end position="65"/>
    </location>
</feature>
<gene>
    <name evidence="2" type="ORF">ACFFH7_25510</name>
</gene>
<keyword evidence="1" id="KW-1133">Transmembrane helix</keyword>
<evidence type="ECO:0000313" key="2">
    <source>
        <dbReference type="EMBL" id="MFC0544887.1"/>
    </source>
</evidence>
<dbReference type="EMBL" id="JBHLUD010000008">
    <property type="protein sequence ID" value="MFC0544887.1"/>
    <property type="molecule type" value="Genomic_DNA"/>
</dbReference>
<evidence type="ECO:0000256" key="1">
    <source>
        <dbReference type="SAM" id="Phobius"/>
    </source>
</evidence>
<keyword evidence="3" id="KW-1185">Reference proteome</keyword>
<dbReference type="Proteomes" id="UP001589810">
    <property type="component" value="Unassembled WGS sequence"/>
</dbReference>
<keyword evidence="1" id="KW-0472">Membrane</keyword>